<evidence type="ECO:0000256" key="1">
    <source>
        <dbReference type="ARBA" id="ARBA00022571"/>
    </source>
</evidence>
<feature type="modified residue" description="N6-(pyridoxal phosphate)lysine" evidence="6">
    <location>
        <position position="278"/>
    </location>
</feature>
<protein>
    <recommendedName>
        <fullName evidence="6">Acetylornithine aminotransferase</fullName>
        <shortName evidence="6">ACOAT</shortName>
        <ecNumber evidence="6">2.6.1.11</ecNumber>
    </recommendedName>
</protein>
<dbReference type="KEGG" id="crd:CRES_0942"/>
<dbReference type="InterPro" id="IPR015422">
    <property type="entry name" value="PyrdxlP-dep_Trfase_small"/>
</dbReference>
<dbReference type="RefSeq" id="WP_013888314.1">
    <property type="nucleotide sequence ID" value="NC_015673.1"/>
</dbReference>
<dbReference type="PANTHER" id="PTHR11986:SF79">
    <property type="entry name" value="ACETYLORNITHINE AMINOTRANSFERASE, MITOCHONDRIAL"/>
    <property type="match status" value="1"/>
</dbReference>
<dbReference type="InterPro" id="IPR050103">
    <property type="entry name" value="Class-III_PLP-dep_AT"/>
</dbReference>
<organism evidence="7 8">
    <name type="scientific">Corynebacterium resistens (strain DSM 45100 / JCM 12819 / GTC 2026 / SICGH 158)</name>
    <dbReference type="NCBI Taxonomy" id="662755"/>
    <lineage>
        <taxon>Bacteria</taxon>
        <taxon>Bacillati</taxon>
        <taxon>Actinomycetota</taxon>
        <taxon>Actinomycetes</taxon>
        <taxon>Mycobacteriales</taxon>
        <taxon>Corynebacteriaceae</taxon>
        <taxon>Corynebacterium</taxon>
    </lineage>
</organism>
<comment type="pathway">
    <text evidence="6">Amino-acid biosynthesis; L-arginine biosynthesis; N(2)-acetyl-L-ornithine from L-glutamate: step 4/4.</text>
</comment>
<keyword evidence="2 6" id="KW-0032">Aminotransferase</keyword>
<accession>F8E0T1</accession>
<dbReference type="InterPro" id="IPR015421">
    <property type="entry name" value="PyrdxlP-dep_Trfase_major"/>
</dbReference>
<evidence type="ECO:0000256" key="6">
    <source>
        <dbReference type="HAMAP-Rule" id="MF_01107"/>
    </source>
</evidence>
<evidence type="ECO:0000256" key="3">
    <source>
        <dbReference type="ARBA" id="ARBA00022605"/>
    </source>
</evidence>
<evidence type="ECO:0000256" key="5">
    <source>
        <dbReference type="ARBA" id="ARBA00022898"/>
    </source>
</evidence>
<evidence type="ECO:0000256" key="2">
    <source>
        <dbReference type="ARBA" id="ARBA00022576"/>
    </source>
</evidence>
<dbReference type="GO" id="GO:0042802">
    <property type="term" value="F:identical protein binding"/>
    <property type="evidence" value="ECO:0007669"/>
    <property type="project" value="TreeGrafter"/>
</dbReference>
<dbReference type="InterPro" id="IPR015424">
    <property type="entry name" value="PyrdxlP-dep_Trfase"/>
</dbReference>
<sequence length="422" mass="45135">MTTPKQYAEQNPEQGNGQNWQQHWEADVMGTYGTPQRQLVRGAGAHVTDSEGSTYLDLLAGIAVNALGHGHPAMVQAVTEQMNTLMQTSNVWAHPQVMELASQVKSIVAEGFASEVDAHGNPVSESIQGAKVFFCNSGAEANEAAFKIARATGRSKILAAKRGFHGRTMGSLALTGQPDKQAPFEPLPAGVKFYTYGDIESVKQLADEDTAAIFLESIQGETGVIPAPEGFLVELRRLCDDLGILLVVDEVQAGMGRTGQWFGFHHDRVLPDVITMAKGLGGGLPIGAVVAMPRAQLLAKGMHGTTFGGNPVVAAAANAVIRTIRDENLLQNVTKQGNLFATALAADPSVVEVRGRGLMLGVVLNEDLRVDPLDFGLILNRPSPDVLRIVPPLNLTDGDAEEGVEKLKRMLQAHRETAREET</sequence>
<dbReference type="Proteomes" id="UP000000492">
    <property type="component" value="Chromosome"/>
</dbReference>
<keyword evidence="3 6" id="KW-0028">Amino-acid biosynthesis</keyword>
<feature type="binding site" evidence="6">
    <location>
        <position position="306"/>
    </location>
    <ligand>
        <name>pyridoxal 5'-phosphate</name>
        <dbReference type="ChEBI" id="CHEBI:597326"/>
    </ligand>
</feature>
<dbReference type="EMBL" id="CP002857">
    <property type="protein sequence ID" value="AEI09298.1"/>
    <property type="molecule type" value="Genomic_DNA"/>
</dbReference>
<dbReference type="GO" id="GO:0005737">
    <property type="term" value="C:cytoplasm"/>
    <property type="evidence" value="ECO:0007669"/>
    <property type="project" value="UniProtKB-SubCell"/>
</dbReference>
<feature type="binding site" evidence="6">
    <location>
        <position position="164"/>
    </location>
    <ligand>
        <name>pyridoxal 5'-phosphate</name>
        <dbReference type="ChEBI" id="CHEBI:597326"/>
    </ligand>
</feature>
<feature type="binding site" evidence="6">
    <location>
        <position position="305"/>
    </location>
    <ligand>
        <name>N(2)-acetyl-L-ornithine</name>
        <dbReference type="ChEBI" id="CHEBI:57805"/>
    </ligand>
</feature>
<dbReference type="FunFam" id="3.40.640.10:FF:000004">
    <property type="entry name" value="Acetylornithine aminotransferase"/>
    <property type="match status" value="1"/>
</dbReference>
<reference evidence="7 8" key="1">
    <citation type="journal article" date="2012" name="BMC Genomics">
        <title>Complete genome sequence, lifestyle, and multi-drug resistance of the human pathogen Corynebacterium resistens DSM 45100 isolated from blood samples of a leukemia patient.</title>
        <authorList>
            <person name="Schroder J."/>
            <person name="Maus I."/>
            <person name="Meyer K."/>
            <person name="Wordemann S."/>
            <person name="Blom J."/>
            <person name="Jaenicke S."/>
            <person name="Schneider J."/>
            <person name="Trost E."/>
            <person name="Tauch A."/>
        </authorList>
    </citation>
    <scope>NUCLEOTIDE SEQUENCE [LARGE SCALE GENOMIC DNA]</scope>
    <source>
        <strain evidence="8">DSM 45100 / JCM 12819 / CCUG 50093 / GTC 2026 / SICGH 158</strain>
    </source>
</reference>
<evidence type="ECO:0000313" key="7">
    <source>
        <dbReference type="EMBL" id="AEI09298.1"/>
    </source>
</evidence>
<dbReference type="EC" id="2.6.1.11" evidence="6"/>
<dbReference type="HOGENOM" id="CLU_016922_10_1_11"/>
<feature type="binding site" evidence="6">
    <location>
        <position position="167"/>
    </location>
    <ligand>
        <name>N(2)-acetyl-L-ornithine</name>
        <dbReference type="ChEBI" id="CHEBI:57805"/>
    </ligand>
</feature>
<dbReference type="eggNOG" id="COG4992">
    <property type="taxonomic scope" value="Bacteria"/>
</dbReference>
<comment type="cofactor">
    <cofactor evidence="6">
        <name>pyridoxal 5'-phosphate</name>
        <dbReference type="ChEBI" id="CHEBI:597326"/>
    </cofactor>
    <text evidence="6">Binds 1 pyridoxal phosphate per subunit.</text>
</comment>
<keyword evidence="6" id="KW-0963">Cytoplasm</keyword>
<keyword evidence="8" id="KW-1185">Reference proteome</keyword>
<dbReference type="InterPro" id="IPR005814">
    <property type="entry name" value="Aminotrans_3"/>
</dbReference>
<dbReference type="Gene3D" id="3.40.640.10">
    <property type="entry name" value="Type I PLP-dependent aspartate aminotransferase-like (Major domain)"/>
    <property type="match status" value="1"/>
</dbReference>
<dbReference type="PANTHER" id="PTHR11986">
    <property type="entry name" value="AMINOTRANSFERASE CLASS III"/>
    <property type="match status" value="1"/>
</dbReference>
<dbReference type="GO" id="GO:0030170">
    <property type="term" value="F:pyridoxal phosphate binding"/>
    <property type="evidence" value="ECO:0007669"/>
    <property type="project" value="InterPro"/>
</dbReference>
<dbReference type="GO" id="GO:0003992">
    <property type="term" value="F:N2-acetyl-L-ornithine:2-oxoglutarate 5-aminotransferase activity"/>
    <property type="evidence" value="ECO:0007669"/>
    <property type="project" value="UniProtKB-UniRule"/>
</dbReference>
<dbReference type="PIRSF" id="PIRSF000521">
    <property type="entry name" value="Transaminase_4ab_Lys_Orn"/>
    <property type="match status" value="1"/>
</dbReference>
<evidence type="ECO:0000256" key="4">
    <source>
        <dbReference type="ARBA" id="ARBA00022679"/>
    </source>
</evidence>
<dbReference type="AlphaFoldDB" id="F8E0T1"/>
<comment type="subcellular location">
    <subcellularLocation>
        <location evidence="6">Cytoplasm</location>
    </subcellularLocation>
</comment>
<dbReference type="NCBIfam" id="NF002874">
    <property type="entry name" value="PRK03244.1"/>
    <property type="match status" value="1"/>
</dbReference>
<keyword evidence="1 6" id="KW-0055">Arginine biosynthesis</keyword>
<dbReference type="OrthoDB" id="9801052at2"/>
<dbReference type="SUPFAM" id="SSF53383">
    <property type="entry name" value="PLP-dependent transferases"/>
    <property type="match status" value="1"/>
</dbReference>
<gene>
    <name evidence="6 7" type="primary">argD</name>
    <name evidence="7" type="ordered locus">CRES_0942</name>
</gene>
<feature type="binding site" evidence="6">
    <location>
        <begin position="249"/>
        <end position="252"/>
    </location>
    <ligand>
        <name>pyridoxal 5'-phosphate</name>
        <dbReference type="ChEBI" id="CHEBI:597326"/>
    </ligand>
</feature>
<keyword evidence="5 6" id="KW-0663">Pyridoxal phosphate</keyword>
<dbReference type="Pfam" id="PF00202">
    <property type="entry name" value="Aminotran_3"/>
    <property type="match status" value="1"/>
</dbReference>
<comment type="miscellaneous">
    <text evidence="6">May also have succinyldiaminopimelate aminotransferase activity, thus carrying out the corresponding step in lysine biosynthesis.</text>
</comment>
<feature type="binding site" evidence="6">
    <location>
        <begin position="138"/>
        <end position="139"/>
    </location>
    <ligand>
        <name>pyridoxal 5'-phosphate</name>
        <dbReference type="ChEBI" id="CHEBI:597326"/>
    </ligand>
</feature>
<dbReference type="NCBIfam" id="TIGR00707">
    <property type="entry name" value="argD"/>
    <property type="match status" value="1"/>
</dbReference>
<name>F8E0T1_CORRG</name>
<dbReference type="GO" id="GO:0006526">
    <property type="term" value="P:L-arginine biosynthetic process"/>
    <property type="evidence" value="ECO:0007669"/>
    <property type="project" value="UniProtKB-UniRule"/>
</dbReference>
<dbReference type="InterPro" id="IPR004636">
    <property type="entry name" value="AcOrn/SuccOrn_fam"/>
</dbReference>
<evidence type="ECO:0000313" key="8">
    <source>
        <dbReference type="Proteomes" id="UP000000492"/>
    </source>
</evidence>
<comment type="similarity">
    <text evidence="6">Belongs to the class-III pyridoxal-phosphate-dependent aminotransferase family. ArgD subfamily.</text>
</comment>
<comment type="catalytic activity">
    <reaction evidence="6">
        <text>N(2)-acetyl-L-ornithine + 2-oxoglutarate = N-acetyl-L-glutamate 5-semialdehyde + L-glutamate</text>
        <dbReference type="Rhea" id="RHEA:18049"/>
        <dbReference type="ChEBI" id="CHEBI:16810"/>
        <dbReference type="ChEBI" id="CHEBI:29123"/>
        <dbReference type="ChEBI" id="CHEBI:29985"/>
        <dbReference type="ChEBI" id="CHEBI:57805"/>
        <dbReference type="EC" id="2.6.1.11"/>
    </reaction>
</comment>
<dbReference type="PROSITE" id="PS00600">
    <property type="entry name" value="AA_TRANSFER_CLASS_3"/>
    <property type="match status" value="1"/>
</dbReference>
<dbReference type="HAMAP" id="MF_01107">
    <property type="entry name" value="ArgD_aminotrans_3"/>
    <property type="match status" value="1"/>
</dbReference>
<dbReference type="STRING" id="662755.CRES_0942"/>
<dbReference type="InterPro" id="IPR049704">
    <property type="entry name" value="Aminotrans_3_PPA_site"/>
</dbReference>
<comment type="subunit">
    <text evidence="6">Homodimer.</text>
</comment>
<keyword evidence="4 6" id="KW-0808">Transferase</keyword>
<dbReference type="UniPathway" id="UPA00068">
    <property type="reaction ID" value="UER00109"/>
</dbReference>
<proteinExistence type="inferred from homology"/>
<dbReference type="Gene3D" id="3.90.1150.10">
    <property type="entry name" value="Aspartate Aminotransferase, domain 1"/>
    <property type="match status" value="1"/>
</dbReference>
<dbReference type="CDD" id="cd00610">
    <property type="entry name" value="OAT_like"/>
    <property type="match status" value="1"/>
</dbReference>